<dbReference type="InterPro" id="IPR042572">
    <property type="entry name" value="Carn_acyl_trans_N"/>
</dbReference>
<dbReference type="AlphaFoldDB" id="A0A0L0VV58"/>
<proteinExistence type="predicted"/>
<sequence>MLSSESPKATTFRHLDSLPHLPVPKVDSTAQKYLRSILPFVSPQEPGSASVSDAAPTPAFKRTKAYVEEFLKSPLGKELKDRLKESAEEEGHKNWLSHLYSEWDCMEFGEPMIPFLSYYVAHKSYHGGRITAKWASELIHAITESSHLIETHVFASVL</sequence>
<dbReference type="InterPro" id="IPR039551">
    <property type="entry name" value="Cho/carn_acyl_trans"/>
</dbReference>
<keyword evidence="4" id="KW-1185">Reference proteome</keyword>
<dbReference type="PROSITE" id="PS00439">
    <property type="entry name" value="ACYLTRANSF_C_1"/>
    <property type="match status" value="1"/>
</dbReference>
<dbReference type="GO" id="GO:0009437">
    <property type="term" value="P:carnitine metabolic process"/>
    <property type="evidence" value="ECO:0007669"/>
    <property type="project" value="TreeGrafter"/>
</dbReference>
<gene>
    <name evidence="3" type="ORF">PSTG_03771</name>
</gene>
<dbReference type="Gene3D" id="1.10.275.20">
    <property type="entry name" value="Choline/Carnitine o-acyltransferase"/>
    <property type="match status" value="1"/>
</dbReference>
<accession>A0A0L0VV58</accession>
<protein>
    <recommendedName>
        <fullName evidence="2">Choline/carnitine acyltransferase domain-containing protein</fullName>
    </recommendedName>
</protein>
<evidence type="ECO:0000313" key="3">
    <source>
        <dbReference type="EMBL" id="KNF03184.1"/>
    </source>
</evidence>
<dbReference type="Proteomes" id="UP000054564">
    <property type="component" value="Unassembled WGS sequence"/>
</dbReference>
<dbReference type="GO" id="GO:0004092">
    <property type="term" value="F:carnitine O-acetyltransferase activity"/>
    <property type="evidence" value="ECO:0007669"/>
    <property type="project" value="TreeGrafter"/>
</dbReference>
<dbReference type="PANTHER" id="PTHR22589">
    <property type="entry name" value="CARNITINE O-ACYLTRANSFERASE"/>
    <property type="match status" value="1"/>
</dbReference>
<evidence type="ECO:0000259" key="2">
    <source>
        <dbReference type="Pfam" id="PF00755"/>
    </source>
</evidence>
<dbReference type="Pfam" id="PF00755">
    <property type="entry name" value="Carn_acyltransf"/>
    <property type="match status" value="1"/>
</dbReference>
<dbReference type="EMBL" id="AJIL01000019">
    <property type="protein sequence ID" value="KNF03184.1"/>
    <property type="molecule type" value="Genomic_DNA"/>
</dbReference>
<dbReference type="STRING" id="1165861.A0A0L0VV58"/>
<comment type="caution">
    <text evidence="3">The sequence shown here is derived from an EMBL/GenBank/DDBJ whole genome shotgun (WGS) entry which is preliminary data.</text>
</comment>
<keyword evidence="1" id="KW-0808">Transferase</keyword>
<dbReference type="OrthoDB" id="240216at2759"/>
<name>A0A0L0VV58_9BASI</name>
<dbReference type="GO" id="GO:0005739">
    <property type="term" value="C:mitochondrion"/>
    <property type="evidence" value="ECO:0007669"/>
    <property type="project" value="TreeGrafter"/>
</dbReference>
<reference evidence="4" key="1">
    <citation type="submission" date="2014-03" db="EMBL/GenBank/DDBJ databases">
        <title>The Genome Sequence of Puccinia striiformis f. sp. tritici PST-78.</title>
        <authorList>
            <consortium name="The Broad Institute Genome Sequencing Platform"/>
            <person name="Cuomo C."/>
            <person name="Hulbert S."/>
            <person name="Chen X."/>
            <person name="Walker B."/>
            <person name="Young S.K."/>
            <person name="Zeng Q."/>
            <person name="Gargeya S."/>
            <person name="Fitzgerald M."/>
            <person name="Haas B."/>
            <person name="Abouelleil A."/>
            <person name="Alvarado L."/>
            <person name="Arachchi H.M."/>
            <person name="Berlin A.M."/>
            <person name="Chapman S.B."/>
            <person name="Goldberg J."/>
            <person name="Griggs A."/>
            <person name="Gujja S."/>
            <person name="Hansen M."/>
            <person name="Howarth C."/>
            <person name="Imamovic A."/>
            <person name="Larimer J."/>
            <person name="McCowan C."/>
            <person name="Montmayeur A."/>
            <person name="Murphy C."/>
            <person name="Neiman D."/>
            <person name="Pearson M."/>
            <person name="Priest M."/>
            <person name="Roberts A."/>
            <person name="Saif S."/>
            <person name="Shea T."/>
            <person name="Sisk P."/>
            <person name="Sykes S."/>
            <person name="Wortman J."/>
            <person name="Nusbaum C."/>
            <person name="Birren B."/>
        </authorList>
    </citation>
    <scope>NUCLEOTIDE SEQUENCE [LARGE SCALE GENOMIC DNA]</scope>
    <source>
        <strain evidence="4">race PST-78</strain>
    </source>
</reference>
<dbReference type="PANTHER" id="PTHR22589:SF103">
    <property type="entry name" value="CARNITINE O-ACETYL-TRANSFERASE, ISOFORM A-RELATED"/>
    <property type="match status" value="1"/>
</dbReference>
<organism evidence="3 4">
    <name type="scientific">Puccinia striiformis f. sp. tritici PST-78</name>
    <dbReference type="NCBI Taxonomy" id="1165861"/>
    <lineage>
        <taxon>Eukaryota</taxon>
        <taxon>Fungi</taxon>
        <taxon>Dikarya</taxon>
        <taxon>Basidiomycota</taxon>
        <taxon>Pucciniomycotina</taxon>
        <taxon>Pucciniomycetes</taxon>
        <taxon>Pucciniales</taxon>
        <taxon>Pucciniaceae</taxon>
        <taxon>Puccinia</taxon>
    </lineage>
</organism>
<evidence type="ECO:0000256" key="1">
    <source>
        <dbReference type="ARBA" id="ARBA00023315"/>
    </source>
</evidence>
<dbReference type="SUPFAM" id="SSF52777">
    <property type="entry name" value="CoA-dependent acyltransferases"/>
    <property type="match status" value="1"/>
</dbReference>
<dbReference type="InterPro" id="IPR000542">
    <property type="entry name" value="Carn_acyl_trans"/>
</dbReference>
<feature type="domain" description="Choline/carnitine acyltransferase" evidence="2">
    <location>
        <begin position="21"/>
        <end position="152"/>
    </location>
</feature>
<dbReference type="GO" id="GO:0005777">
    <property type="term" value="C:peroxisome"/>
    <property type="evidence" value="ECO:0007669"/>
    <property type="project" value="TreeGrafter"/>
</dbReference>
<evidence type="ECO:0000313" key="4">
    <source>
        <dbReference type="Proteomes" id="UP000054564"/>
    </source>
</evidence>
<keyword evidence="1" id="KW-0012">Acyltransferase</keyword>